<name>A0A2S6IHW6_9ACTN</name>
<proteinExistence type="predicted"/>
<protein>
    <submittedName>
        <fullName evidence="1">Uncharacterized protein</fullName>
    </submittedName>
</protein>
<organism evidence="1 2">
    <name type="scientific">Kineococcus xinjiangensis</name>
    <dbReference type="NCBI Taxonomy" id="512762"/>
    <lineage>
        <taxon>Bacteria</taxon>
        <taxon>Bacillati</taxon>
        <taxon>Actinomycetota</taxon>
        <taxon>Actinomycetes</taxon>
        <taxon>Kineosporiales</taxon>
        <taxon>Kineosporiaceae</taxon>
        <taxon>Kineococcus</taxon>
    </lineage>
</organism>
<comment type="caution">
    <text evidence="1">The sequence shown here is derived from an EMBL/GenBank/DDBJ whole genome shotgun (WGS) entry which is preliminary data.</text>
</comment>
<dbReference type="AlphaFoldDB" id="A0A2S6IHW6"/>
<reference evidence="1 2" key="1">
    <citation type="submission" date="2018-02" db="EMBL/GenBank/DDBJ databases">
        <title>Genomic Encyclopedia of Archaeal and Bacterial Type Strains, Phase II (KMG-II): from individual species to whole genera.</title>
        <authorList>
            <person name="Goeker M."/>
        </authorList>
    </citation>
    <scope>NUCLEOTIDE SEQUENCE [LARGE SCALE GENOMIC DNA]</scope>
    <source>
        <strain evidence="1 2">DSM 22857</strain>
    </source>
</reference>
<evidence type="ECO:0000313" key="2">
    <source>
        <dbReference type="Proteomes" id="UP000239485"/>
    </source>
</evidence>
<dbReference type="Proteomes" id="UP000239485">
    <property type="component" value="Unassembled WGS sequence"/>
</dbReference>
<gene>
    <name evidence="1" type="ORF">CLV92_10984</name>
</gene>
<sequence>MVALLEALFWVALVCAVPGALHALLTRARRPKALRGSAALRADGGAGYYGRRSVHGGWGTYDVAGLEVMTGAGGPALADGGSCGGGDGGGC</sequence>
<dbReference type="EMBL" id="PTJD01000009">
    <property type="protein sequence ID" value="PPK93807.1"/>
    <property type="molecule type" value="Genomic_DNA"/>
</dbReference>
<accession>A0A2S6IHW6</accession>
<evidence type="ECO:0000313" key="1">
    <source>
        <dbReference type="EMBL" id="PPK93807.1"/>
    </source>
</evidence>
<keyword evidence="2" id="KW-1185">Reference proteome</keyword>